<keyword evidence="2" id="KW-1185">Reference proteome</keyword>
<sequence>MFRAHAAETVPDAALEAVRVDVDAFLLSLPLGTDRASAEVEEAVAHRLVAAEISGIKLQKKIAQWWGLKKSKRRRIKLSYSARRIHRVSFWHRVQVATELYHVAEDRQLKIDRLQACARKDGKEGGAGAQACRANREMQMVPGGGPGGPPRSEAIAATGASFWPREGDGGEVKAVLMQQHGELDVLKKEVQYLKSQMQRGSVGKKDTETGCVAVCSLAVLK</sequence>
<proteinExistence type="predicted"/>
<gene>
    <name evidence="1" type="ORF">OSTQU699_LOCUS3683</name>
</gene>
<evidence type="ECO:0000313" key="1">
    <source>
        <dbReference type="EMBL" id="CAD7698322.1"/>
    </source>
</evidence>
<comment type="caution">
    <text evidence="1">The sequence shown here is derived from an EMBL/GenBank/DDBJ whole genome shotgun (WGS) entry which is preliminary data.</text>
</comment>
<dbReference type="Proteomes" id="UP000708148">
    <property type="component" value="Unassembled WGS sequence"/>
</dbReference>
<dbReference type="EMBL" id="CAJHUC010000809">
    <property type="protein sequence ID" value="CAD7698322.1"/>
    <property type="molecule type" value="Genomic_DNA"/>
</dbReference>
<name>A0A8S1ITF3_9CHLO</name>
<dbReference type="AlphaFoldDB" id="A0A8S1ITF3"/>
<protein>
    <submittedName>
        <fullName evidence="1">Uncharacterized protein</fullName>
    </submittedName>
</protein>
<organism evidence="1 2">
    <name type="scientific">Ostreobium quekettii</name>
    <dbReference type="NCBI Taxonomy" id="121088"/>
    <lineage>
        <taxon>Eukaryota</taxon>
        <taxon>Viridiplantae</taxon>
        <taxon>Chlorophyta</taxon>
        <taxon>core chlorophytes</taxon>
        <taxon>Ulvophyceae</taxon>
        <taxon>TCBD clade</taxon>
        <taxon>Bryopsidales</taxon>
        <taxon>Ostreobineae</taxon>
        <taxon>Ostreobiaceae</taxon>
        <taxon>Ostreobium</taxon>
    </lineage>
</organism>
<dbReference type="OrthoDB" id="10676467at2759"/>
<evidence type="ECO:0000313" key="2">
    <source>
        <dbReference type="Proteomes" id="UP000708148"/>
    </source>
</evidence>
<reference evidence="1" key="1">
    <citation type="submission" date="2020-12" db="EMBL/GenBank/DDBJ databases">
        <authorList>
            <person name="Iha C."/>
        </authorList>
    </citation>
    <scope>NUCLEOTIDE SEQUENCE</scope>
</reference>
<accession>A0A8S1ITF3</accession>